<dbReference type="Gene3D" id="2.120.10.30">
    <property type="entry name" value="TolB, C-terminal domain"/>
    <property type="match status" value="1"/>
</dbReference>
<dbReference type="PANTHER" id="PTHR11799:SF12">
    <property type="entry name" value="PARAOXONASE-RELATED"/>
    <property type="match status" value="1"/>
</dbReference>
<name>A0AAD5QPN2_PARTN</name>
<accession>A0AAD5QPN2</accession>
<sequence>MLRFLLLLIVVGALTGYVYKIMLMWDVNKRVYNHKPGPCRTVEGVGECPVIGQLLRSRKEYGSEDIAVIEEEGIAFITSGIYYMAPRGKNVTGQIFLYDFNQEGAWKAEPLTIKGDFDQENFHPHGISHIVTALGIIRLFVINHSNSFKHSVIVLEWYHRTRELGLIKIIEDERFIRPNNLVAVSENTFILSNDGSSQSSHLNMLEVLSMYPFGSIVFYDGKTRSNFYYWNLALKVSHWLKSSAISPNGIALDRERTHLIVSHFNSEMISVYNISEDYGSLSHVADIPLLTSPDNLYVDKTGAVWTGTHPVIKDAFKHLGDCENLNYYAPSQVLRIVFSEGYRSWEITEPFADDGRFISASSVAVPFNKQLLIGSICRQLVHCDIVPETI</sequence>
<comment type="caution">
    <text evidence="1">The sequence shown here is derived from an EMBL/GenBank/DDBJ whole genome shotgun (WGS) entry which is preliminary data.</text>
</comment>
<reference evidence="1" key="1">
    <citation type="submission" date="2021-06" db="EMBL/GenBank/DDBJ databases">
        <title>Parelaphostrongylus tenuis whole genome reference sequence.</title>
        <authorList>
            <person name="Garwood T.J."/>
            <person name="Larsen P.A."/>
            <person name="Fountain-Jones N.M."/>
            <person name="Garbe J.R."/>
            <person name="Macchietto M.G."/>
            <person name="Kania S.A."/>
            <person name="Gerhold R.W."/>
            <person name="Richards J.E."/>
            <person name="Wolf T.M."/>
        </authorList>
    </citation>
    <scope>NUCLEOTIDE SEQUENCE</scope>
    <source>
        <strain evidence="1">MNPRO001-30</strain>
        <tissue evidence="1">Meninges</tissue>
    </source>
</reference>
<evidence type="ECO:0000313" key="2">
    <source>
        <dbReference type="Proteomes" id="UP001196413"/>
    </source>
</evidence>
<gene>
    <name evidence="1" type="ORF">KIN20_015007</name>
</gene>
<dbReference type="EMBL" id="JAHQIW010002984">
    <property type="protein sequence ID" value="KAJ1356995.1"/>
    <property type="molecule type" value="Genomic_DNA"/>
</dbReference>
<evidence type="ECO:0000313" key="1">
    <source>
        <dbReference type="EMBL" id="KAJ1356995.1"/>
    </source>
</evidence>
<organism evidence="1 2">
    <name type="scientific">Parelaphostrongylus tenuis</name>
    <name type="common">Meningeal worm</name>
    <dbReference type="NCBI Taxonomy" id="148309"/>
    <lineage>
        <taxon>Eukaryota</taxon>
        <taxon>Metazoa</taxon>
        <taxon>Ecdysozoa</taxon>
        <taxon>Nematoda</taxon>
        <taxon>Chromadorea</taxon>
        <taxon>Rhabditida</taxon>
        <taxon>Rhabditina</taxon>
        <taxon>Rhabditomorpha</taxon>
        <taxon>Strongyloidea</taxon>
        <taxon>Metastrongylidae</taxon>
        <taxon>Parelaphostrongylus</taxon>
    </lineage>
</organism>
<dbReference type="Proteomes" id="UP001196413">
    <property type="component" value="Unassembled WGS sequence"/>
</dbReference>
<dbReference type="SUPFAM" id="SSF63829">
    <property type="entry name" value="Calcium-dependent phosphotriesterase"/>
    <property type="match status" value="1"/>
</dbReference>
<dbReference type="InterPro" id="IPR011042">
    <property type="entry name" value="6-blade_b-propeller_TolB-like"/>
</dbReference>
<dbReference type="PANTHER" id="PTHR11799">
    <property type="entry name" value="PARAOXONASE"/>
    <property type="match status" value="1"/>
</dbReference>
<evidence type="ECO:0008006" key="3">
    <source>
        <dbReference type="Google" id="ProtNLM"/>
    </source>
</evidence>
<dbReference type="AlphaFoldDB" id="A0AAD5QPN2"/>
<protein>
    <recommendedName>
        <fullName evidence="3">Arylesterase</fullName>
    </recommendedName>
</protein>
<dbReference type="InterPro" id="IPR051288">
    <property type="entry name" value="Serum_paraoxonase/arylesterase"/>
</dbReference>
<proteinExistence type="predicted"/>
<keyword evidence="2" id="KW-1185">Reference proteome</keyword>